<organism evidence="9 10">
    <name type="scientific">Prosthecobacter algae</name>
    <dbReference type="NCBI Taxonomy" id="1144682"/>
    <lineage>
        <taxon>Bacteria</taxon>
        <taxon>Pseudomonadati</taxon>
        <taxon>Verrucomicrobiota</taxon>
        <taxon>Verrucomicrobiia</taxon>
        <taxon>Verrucomicrobiales</taxon>
        <taxon>Verrucomicrobiaceae</taxon>
        <taxon>Prosthecobacter</taxon>
    </lineage>
</organism>
<comment type="caution">
    <text evidence="9">The sequence shown here is derived from an EMBL/GenBank/DDBJ whole genome shotgun (WGS) entry which is preliminary data.</text>
</comment>
<name>A0ABP9PAH5_9BACT</name>
<feature type="transmembrane region" description="Helical" evidence="6">
    <location>
        <begin position="183"/>
        <end position="202"/>
    </location>
</feature>
<keyword evidence="4 6" id="KW-0472">Membrane</keyword>
<evidence type="ECO:0000256" key="3">
    <source>
        <dbReference type="ARBA" id="ARBA00022989"/>
    </source>
</evidence>
<evidence type="ECO:0000259" key="8">
    <source>
        <dbReference type="Pfam" id="PF20216"/>
    </source>
</evidence>
<dbReference type="Proteomes" id="UP001499852">
    <property type="component" value="Unassembled WGS sequence"/>
</dbReference>
<feature type="domain" description="Peptidase S54 rhomboid" evidence="7">
    <location>
        <begin position="63"/>
        <end position="194"/>
    </location>
</feature>
<proteinExistence type="predicted"/>
<feature type="transmembrane region" description="Helical" evidence="6">
    <location>
        <begin position="131"/>
        <end position="148"/>
    </location>
</feature>
<accession>A0ABP9PAH5</accession>
<dbReference type="EMBL" id="BAABIA010000005">
    <property type="protein sequence ID" value="GAA5141918.1"/>
    <property type="molecule type" value="Genomic_DNA"/>
</dbReference>
<gene>
    <name evidence="9" type="ORF">GCM10023213_26940</name>
</gene>
<dbReference type="Pfam" id="PF20216">
    <property type="entry name" value="DUF6576"/>
    <property type="match status" value="1"/>
</dbReference>
<feature type="compositionally biased region" description="Polar residues" evidence="5">
    <location>
        <begin position="229"/>
        <end position="238"/>
    </location>
</feature>
<feature type="transmembrane region" description="Helical" evidence="6">
    <location>
        <begin position="21"/>
        <end position="44"/>
    </location>
</feature>
<evidence type="ECO:0000259" key="7">
    <source>
        <dbReference type="Pfam" id="PF01694"/>
    </source>
</evidence>
<evidence type="ECO:0000256" key="5">
    <source>
        <dbReference type="SAM" id="MobiDB-lite"/>
    </source>
</evidence>
<keyword evidence="3 6" id="KW-1133">Transmembrane helix</keyword>
<evidence type="ECO:0000313" key="10">
    <source>
        <dbReference type="Proteomes" id="UP001499852"/>
    </source>
</evidence>
<dbReference type="SUPFAM" id="SSF144091">
    <property type="entry name" value="Rhomboid-like"/>
    <property type="match status" value="1"/>
</dbReference>
<evidence type="ECO:0000256" key="2">
    <source>
        <dbReference type="ARBA" id="ARBA00022692"/>
    </source>
</evidence>
<sequence>MSWLPESKDHLPLTWWKGHPIYLSAMVAIGAVASMVFTAVLMAAAPATLEYLIFTFGDWARLHLWAPVTYALVNPPSFWLLISGVMFWRFGEAVERHLGRTSFIKLLVVLLLVSPLLITLASLLGPSRGCAGVTEIFFGTFIAFAALYPHVMLSLIFFSLEAWMLAAAIVGVNALMALAGRDWIGLLILAGHVGTAVAYIRYEQGILTLPKIPTFQATPPASRNAPKPTRSSGGNVNPTPAPKVKKHSPAVDDILDKISREGMHSLTPDERRILDQASEDLQKRKG</sequence>
<evidence type="ECO:0000256" key="4">
    <source>
        <dbReference type="ARBA" id="ARBA00023136"/>
    </source>
</evidence>
<feature type="transmembrane region" description="Helical" evidence="6">
    <location>
        <begin position="155"/>
        <end position="177"/>
    </location>
</feature>
<dbReference type="InterPro" id="IPR046483">
    <property type="entry name" value="DUF6576"/>
</dbReference>
<dbReference type="InterPro" id="IPR035952">
    <property type="entry name" value="Rhomboid-like_sf"/>
</dbReference>
<feature type="compositionally biased region" description="Basic and acidic residues" evidence="5">
    <location>
        <begin position="254"/>
        <end position="286"/>
    </location>
</feature>
<keyword evidence="10" id="KW-1185">Reference proteome</keyword>
<protein>
    <recommendedName>
        <fullName evidence="11">Membrane associated rhomboid family serine protease</fullName>
    </recommendedName>
</protein>
<keyword evidence="2 6" id="KW-0812">Transmembrane</keyword>
<dbReference type="RefSeq" id="WP_345736894.1">
    <property type="nucleotide sequence ID" value="NZ_BAABIA010000005.1"/>
</dbReference>
<dbReference type="Gene3D" id="1.20.1540.10">
    <property type="entry name" value="Rhomboid-like"/>
    <property type="match status" value="1"/>
</dbReference>
<feature type="transmembrane region" description="Helical" evidence="6">
    <location>
        <begin position="103"/>
        <end position="125"/>
    </location>
</feature>
<evidence type="ECO:0008006" key="11">
    <source>
        <dbReference type="Google" id="ProtNLM"/>
    </source>
</evidence>
<evidence type="ECO:0000256" key="6">
    <source>
        <dbReference type="SAM" id="Phobius"/>
    </source>
</evidence>
<feature type="domain" description="DUF6576" evidence="8">
    <location>
        <begin position="250"/>
        <end position="279"/>
    </location>
</feature>
<feature type="transmembrane region" description="Helical" evidence="6">
    <location>
        <begin position="64"/>
        <end position="91"/>
    </location>
</feature>
<evidence type="ECO:0000313" key="9">
    <source>
        <dbReference type="EMBL" id="GAA5141918.1"/>
    </source>
</evidence>
<dbReference type="Pfam" id="PF01694">
    <property type="entry name" value="Rhomboid"/>
    <property type="match status" value="1"/>
</dbReference>
<feature type="region of interest" description="Disordered" evidence="5">
    <location>
        <begin position="217"/>
        <end position="286"/>
    </location>
</feature>
<evidence type="ECO:0000256" key="1">
    <source>
        <dbReference type="ARBA" id="ARBA00004141"/>
    </source>
</evidence>
<dbReference type="InterPro" id="IPR022764">
    <property type="entry name" value="Peptidase_S54_rhomboid_dom"/>
</dbReference>
<reference evidence="10" key="1">
    <citation type="journal article" date="2019" name="Int. J. Syst. Evol. Microbiol.">
        <title>The Global Catalogue of Microorganisms (GCM) 10K type strain sequencing project: providing services to taxonomists for standard genome sequencing and annotation.</title>
        <authorList>
            <consortium name="The Broad Institute Genomics Platform"/>
            <consortium name="The Broad Institute Genome Sequencing Center for Infectious Disease"/>
            <person name="Wu L."/>
            <person name="Ma J."/>
        </authorList>
    </citation>
    <scope>NUCLEOTIDE SEQUENCE [LARGE SCALE GENOMIC DNA]</scope>
    <source>
        <strain evidence="10">JCM 18053</strain>
    </source>
</reference>
<comment type="subcellular location">
    <subcellularLocation>
        <location evidence="1">Membrane</location>
        <topology evidence="1">Multi-pass membrane protein</topology>
    </subcellularLocation>
</comment>